<dbReference type="PROSITE" id="PS50110">
    <property type="entry name" value="RESPONSE_REGULATORY"/>
    <property type="match status" value="1"/>
</dbReference>
<dbReference type="InterPro" id="IPR025662">
    <property type="entry name" value="Sigma_54_int_dom_ATP-bd_1"/>
</dbReference>
<evidence type="ECO:0000313" key="8">
    <source>
        <dbReference type="EMBL" id="SHJ47393.1"/>
    </source>
</evidence>
<dbReference type="Pfam" id="PF00072">
    <property type="entry name" value="Response_reg"/>
    <property type="match status" value="1"/>
</dbReference>
<dbReference type="CDD" id="cd00009">
    <property type="entry name" value="AAA"/>
    <property type="match status" value="1"/>
</dbReference>
<dbReference type="RefSeq" id="WP_073118665.1">
    <property type="nucleotide sequence ID" value="NZ_FRAA01000001.1"/>
</dbReference>
<dbReference type="SMART" id="SM00382">
    <property type="entry name" value="AAA"/>
    <property type="match status" value="1"/>
</dbReference>
<dbReference type="FunFam" id="3.40.50.300:FF:000006">
    <property type="entry name" value="DNA-binding transcriptional regulator NtrC"/>
    <property type="match status" value="1"/>
</dbReference>
<dbReference type="InterPro" id="IPR003593">
    <property type="entry name" value="AAA+_ATPase"/>
</dbReference>
<dbReference type="Gene3D" id="1.10.8.60">
    <property type="match status" value="1"/>
</dbReference>
<keyword evidence="4" id="KW-0804">Transcription</keyword>
<protein>
    <submittedName>
        <fullName evidence="8">Two-component system, NtrC family, response regulator HydG</fullName>
    </submittedName>
</protein>
<dbReference type="SUPFAM" id="SSF46689">
    <property type="entry name" value="Homeodomain-like"/>
    <property type="match status" value="1"/>
</dbReference>
<dbReference type="SUPFAM" id="SSF52540">
    <property type="entry name" value="P-loop containing nucleoside triphosphate hydrolases"/>
    <property type="match status" value="1"/>
</dbReference>
<evidence type="ECO:0000256" key="1">
    <source>
        <dbReference type="ARBA" id="ARBA00022741"/>
    </source>
</evidence>
<evidence type="ECO:0000256" key="2">
    <source>
        <dbReference type="ARBA" id="ARBA00022840"/>
    </source>
</evidence>
<sequence length="460" mass="51205">MKRILIVDDEADICLLLKNFFAKNGFETDTAANGEEGIKKLKEQTFDLVICDFKLPDYNGLEILQKIKIINAKTQVIIITGYSDVRIAVEALKKGAYEYVTKPLYPEEILMIVKNALKQEAKSPNSTKPVKTSTTKATAPNQYVVGKSRHAQVVQKHIELIAPTDMSVIILGETGTGKEYVAKSIHYNSKRADQPFIAVDCGALPDELAGSELFGHIKGAFTGAINDKKGCFELAEGGTLFLDELGNLSYDNQVKLLRVLQERYVRRVGGAKDIPVDVRVLVATNENLKKAVSEGNFREDLYHRVNEFVIELSPLRERTDDIPMFAEHFLGAANEQLDKQVMGFDKGAMAMLKAHHWHGNLRELSNVVKRAVLLCQSDKVNDDCLPVELMSPEPVSSGNIDVDFNGTLPTSLRAVVEHAEKSAILEVLKKTNNNKSKTAELLDIDRKTLYNKLTLYNIDN</sequence>
<dbReference type="Gene3D" id="1.10.10.60">
    <property type="entry name" value="Homeodomain-like"/>
    <property type="match status" value="1"/>
</dbReference>
<dbReference type="GO" id="GO:0000160">
    <property type="term" value="P:phosphorelay signal transduction system"/>
    <property type="evidence" value="ECO:0007669"/>
    <property type="project" value="InterPro"/>
</dbReference>
<dbReference type="InterPro" id="IPR011006">
    <property type="entry name" value="CheY-like_superfamily"/>
</dbReference>
<organism evidence="8 9">
    <name type="scientific">Reichenbachiella agariperforans</name>
    <dbReference type="NCBI Taxonomy" id="156994"/>
    <lineage>
        <taxon>Bacteria</taxon>
        <taxon>Pseudomonadati</taxon>
        <taxon>Bacteroidota</taxon>
        <taxon>Cytophagia</taxon>
        <taxon>Cytophagales</taxon>
        <taxon>Reichenbachiellaceae</taxon>
        <taxon>Reichenbachiella</taxon>
    </lineage>
</organism>
<reference evidence="9" key="1">
    <citation type="submission" date="2016-11" db="EMBL/GenBank/DDBJ databases">
        <authorList>
            <person name="Varghese N."/>
            <person name="Submissions S."/>
        </authorList>
    </citation>
    <scope>NUCLEOTIDE SEQUENCE [LARGE SCALE GENOMIC DNA]</scope>
    <source>
        <strain evidence="9">DSM 26134</strain>
    </source>
</reference>
<evidence type="ECO:0000256" key="4">
    <source>
        <dbReference type="ARBA" id="ARBA00023163"/>
    </source>
</evidence>
<dbReference type="Pfam" id="PF02954">
    <property type="entry name" value="HTH_8"/>
    <property type="match status" value="1"/>
</dbReference>
<dbReference type="GO" id="GO:0006355">
    <property type="term" value="P:regulation of DNA-templated transcription"/>
    <property type="evidence" value="ECO:0007669"/>
    <property type="project" value="InterPro"/>
</dbReference>
<gene>
    <name evidence="8" type="ORF">SAMN04488028_101233</name>
</gene>
<accession>A0A1M6JL40</accession>
<proteinExistence type="predicted"/>
<dbReference type="PROSITE" id="PS00675">
    <property type="entry name" value="SIGMA54_INTERACT_1"/>
    <property type="match status" value="1"/>
</dbReference>
<dbReference type="InterPro" id="IPR009057">
    <property type="entry name" value="Homeodomain-like_sf"/>
</dbReference>
<dbReference type="InterPro" id="IPR025943">
    <property type="entry name" value="Sigma_54_int_dom_ATP-bd_2"/>
</dbReference>
<dbReference type="GO" id="GO:0005524">
    <property type="term" value="F:ATP binding"/>
    <property type="evidence" value="ECO:0007669"/>
    <property type="project" value="UniProtKB-KW"/>
</dbReference>
<dbReference type="PROSITE" id="PS00676">
    <property type="entry name" value="SIGMA54_INTERACT_2"/>
    <property type="match status" value="1"/>
</dbReference>
<dbReference type="PANTHER" id="PTHR32071:SF81">
    <property type="entry name" value="PROPIONATE CATABOLISM OPERON REGULATORY PROTEIN"/>
    <property type="match status" value="1"/>
</dbReference>
<dbReference type="Proteomes" id="UP000184474">
    <property type="component" value="Unassembled WGS sequence"/>
</dbReference>
<keyword evidence="9" id="KW-1185">Reference proteome</keyword>
<keyword evidence="3" id="KW-0805">Transcription regulation</keyword>
<dbReference type="InterPro" id="IPR058031">
    <property type="entry name" value="AAA_lid_NorR"/>
</dbReference>
<evidence type="ECO:0000259" key="7">
    <source>
        <dbReference type="PROSITE" id="PS50110"/>
    </source>
</evidence>
<feature type="modified residue" description="4-aspartylphosphate" evidence="5">
    <location>
        <position position="52"/>
    </location>
</feature>
<evidence type="ECO:0000259" key="6">
    <source>
        <dbReference type="PROSITE" id="PS50045"/>
    </source>
</evidence>
<keyword evidence="2" id="KW-0067">ATP-binding</keyword>
<evidence type="ECO:0000313" key="9">
    <source>
        <dbReference type="Proteomes" id="UP000184474"/>
    </source>
</evidence>
<feature type="domain" description="Sigma-54 factor interaction" evidence="6">
    <location>
        <begin position="144"/>
        <end position="373"/>
    </location>
</feature>
<feature type="domain" description="Response regulatory" evidence="7">
    <location>
        <begin position="3"/>
        <end position="117"/>
    </location>
</feature>
<dbReference type="PRINTS" id="PR01590">
    <property type="entry name" value="HTHFIS"/>
</dbReference>
<dbReference type="Gene3D" id="3.40.50.2300">
    <property type="match status" value="1"/>
</dbReference>
<dbReference type="PROSITE" id="PS50045">
    <property type="entry name" value="SIGMA54_INTERACT_4"/>
    <property type="match status" value="1"/>
</dbReference>
<dbReference type="STRING" id="156994.SAMN04488028_101233"/>
<keyword evidence="1" id="KW-0547">Nucleotide-binding</keyword>
<dbReference type="Pfam" id="PF25601">
    <property type="entry name" value="AAA_lid_14"/>
    <property type="match status" value="1"/>
</dbReference>
<name>A0A1M6JL40_REIAG</name>
<dbReference type="EMBL" id="FRAA01000001">
    <property type="protein sequence ID" value="SHJ47393.1"/>
    <property type="molecule type" value="Genomic_DNA"/>
</dbReference>
<evidence type="ECO:0000256" key="5">
    <source>
        <dbReference type="PROSITE-ProRule" id="PRU00169"/>
    </source>
</evidence>
<dbReference type="SMART" id="SM00448">
    <property type="entry name" value="REC"/>
    <property type="match status" value="1"/>
</dbReference>
<dbReference type="GO" id="GO:0043565">
    <property type="term" value="F:sequence-specific DNA binding"/>
    <property type="evidence" value="ECO:0007669"/>
    <property type="project" value="InterPro"/>
</dbReference>
<dbReference type="AlphaFoldDB" id="A0A1M6JL40"/>
<evidence type="ECO:0000256" key="3">
    <source>
        <dbReference type="ARBA" id="ARBA00023015"/>
    </source>
</evidence>
<dbReference type="InterPro" id="IPR002078">
    <property type="entry name" value="Sigma_54_int"/>
</dbReference>
<dbReference type="InterPro" id="IPR001789">
    <property type="entry name" value="Sig_transdc_resp-reg_receiver"/>
</dbReference>
<dbReference type="SUPFAM" id="SSF52172">
    <property type="entry name" value="CheY-like"/>
    <property type="match status" value="1"/>
</dbReference>
<dbReference type="PANTHER" id="PTHR32071">
    <property type="entry name" value="TRANSCRIPTIONAL REGULATORY PROTEIN"/>
    <property type="match status" value="1"/>
</dbReference>
<dbReference type="InterPro" id="IPR002197">
    <property type="entry name" value="HTH_Fis"/>
</dbReference>
<dbReference type="Gene3D" id="3.40.50.300">
    <property type="entry name" value="P-loop containing nucleotide triphosphate hydrolases"/>
    <property type="match status" value="1"/>
</dbReference>
<dbReference type="InterPro" id="IPR027417">
    <property type="entry name" value="P-loop_NTPase"/>
</dbReference>
<dbReference type="Pfam" id="PF00158">
    <property type="entry name" value="Sigma54_activat"/>
    <property type="match status" value="1"/>
</dbReference>
<keyword evidence="5" id="KW-0597">Phosphoprotein</keyword>